<dbReference type="RefSeq" id="WP_132922702.1">
    <property type="nucleotide sequence ID" value="NZ_SJOI01000001.1"/>
</dbReference>
<dbReference type="Proteomes" id="UP000294555">
    <property type="component" value="Unassembled WGS sequence"/>
</dbReference>
<evidence type="ECO:0000313" key="4">
    <source>
        <dbReference type="EMBL" id="TCL03876.1"/>
    </source>
</evidence>
<keyword evidence="5" id="KW-1185">Reference proteome</keyword>
<dbReference type="EMBL" id="SJOI01000001">
    <property type="protein sequence ID" value="TCL03876.1"/>
    <property type="molecule type" value="Genomic_DNA"/>
</dbReference>
<comment type="caution">
    <text evidence="4">The sequence shown here is derived from an EMBL/GenBank/DDBJ whole genome shotgun (WGS) entry which is preliminary data.</text>
</comment>
<feature type="domain" description="Glycosyl transferase family 3 N-terminal" evidence="3">
    <location>
        <begin position="6"/>
        <end position="68"/>
    </location>
</feature>
<dbReference type="InterPro" id="IPR035902">
    <property type="entry name" value="Nuc_phospho_transferase"/>
</dbReference>
<dbReference type="InterPro" id="IPR005940">
    <property type="entry name" value="Anthranilate_Pribosyl_Tfrase"/>
</dbReference>
<dbReference type="InterPro" id="IPR017459">
    <property type="entry name" value="Glycosyl_Trfase_fam3_N_dom"/>
</dbReference>
<dbReference type="OrthoDB" id="9768896at2"/>
<dbReference type="GO" id="GO:0000162">
    <property type="term" value="P:L-tryptophan biosynthetic process"/>
    <property type="evidence" value="ECO:0007669"/>
    <property type="project" value="InterPro"/>
</dbReference>
<reference evidence="4 5" key="1">
    <citation type="submission" date="2019-02" db="EMBL/GenBank/DDBJ databases">
        <title>Investigation of anaerobic lignin degradation for improved lignocellulosic biofuels.</title>
        <authorList>
            <person name="Deangelis K."/>
        </authorList>
    </citation>
    <scope>NUCLEOTIDE SEQUENCE [LARGE SCALE GENOMIC DNA]</scope>
    <source>
        <strain evidence="4 5">159R</strain>
    </source>
</reference>
<dbReference type="Gene3D" id="1.20.970.10">
    <property type="entry name" value="Transferase, Pyrimidine Nucleoside Phosphorylase, Chain C"/>
    <property type="match status" value="1"/>
</dbReference>
<protein>
    <submittedName>
        <fullName evidence="4">Anthranilate phosphoribosyltransferase</fullName>
    </submittedName>
</protein>
<dbReference type="NCBIfam" id="NF006005">
    <property type="entry name" value="PRK08136.1"/>
    <property type="match status" value="1"/>
</dbReference>
<organism evidence="4 5">
    <name type="scientific">Sodalis ligni</name>
    <dbReference type="NCBI Taxonomy" id="2697027"/>
    <lineage>
        <taxon>Bacteria</taxon>
        <taxon>Pseudomonadati</taxon>
        <taxon>Pseudomonadota</taxon>
        <taxon>Gammaproteobacteria</taxon>
        <taxon>Enterobacterales</taxon>
        <taxon>Bruguierivoracaceae</taxon>
        <taxon>Sodalis</taxon>
    </lineage>
</organism>
<accession>A0A4R1NGP3</accession>
<evidence type="ECO:0000256" key="1">
    <source>
        <dbReference type="ARBA" id="ARBA00022676"/>
    </source>
</evidence>
<dbReference type="PANTHER" id="PTHR43285">
    <property type="entry name" value="ANTHRANILATE PHOSPHORIBOSYLTRANSFERASE"/>
    <property type="match status" value="1"/>
</dbReference>
<keyword evidence="2 4" id="KW-0808">Transferase</keyword>
<sequence>MDFSKVIKEVGRGKNHARDLDRQTAFELYRAILAGEVPELELGGLLIAFRIKGEAEGEMLGFYQAMEERVMALQAPADMPPPIVIPSYNGARKQANLTPLLALALSRLDFPVVVHGVTEDPGRVTSAEIFRALDVPWQDSQAGAQSALVMGRQPVFIPIRLLCPALDGQLKLRWRMGVRNSAHTLAKLATPFHHHLHWRLASVSHPEYITRVGDFFKAINSSALLMNGTEGESYANPQRLSKIFGLYQGEQQLLLDPSLYPLAPLEALPADRDAAATACWTQACLRGEFALPQSIRLQLACCLAATGRSLSMAQGLDYVDGVFSRPRG</sequence>
<dbReference type="SUPFAM" id="SSF47648">
    <property type="entry name" value="Nucleoside phosphorylase/phosphoribosyltransferase N-terminal domain"/>
    <property type="match status" value="1"/>
</dbReference>
<evidence type="ECO:0000313" key="5">
    <source>
        <dbReference type="Proteomes" id="UP000294555"/>
    </source>
</evidence>
<gene>
    <name evidence="4" type="ORF">EZJ58_1966</name>
</gene>
<dbReference type="InterPro" id="IPR036320">
    <property type="entry name" value="Glycosyl_Trfase_fam3_N_dom_sf"/>
</dbReference>
<dbReference type="SUPFAM" id="SSF52418">
    <property type="entry name" value="Nucleoside phosphorylase/phosphoribosyltransferase catalytic domain"/>
    <property type="match status" value="1"/>
</dbReference>
<evidence type="ECO:0000259" key="3">
    <source>
        <dbReference type="Pfam" id="PF02885"/>
    </source>
</evidence>
<dbReference type="GO" id="GO:0005829">
    <property type="term" value="C:cytosol"/>
    <property type="evidence" value="ECO:0007669"/>
    <property type="project" value="TreeGrafter"/>
</dbReference>
<dbReference type="Gene3D" id="3.40.1030.10">
    <property type="entry name" value="Nucleoside phosphorylase/phosphoribosyltransferase catalytic domain"/>
    <property type="match status" value="1"/>
</dbReference>
<name>A0A4R1NGP3_9GAMM</name>
<proteinExistence type="predicted"/>
<dbReference type="Pfam" id="PF02885">
    <property type="entry name" value="Glycos_trans_3N"/>
    <property type="match status" value="1"/>
</dbReference>
<dbReference type="GO" id="GO:0004048">
    <property type="term" value="F:anthranilate phosphoribosyltransferase activity"/>
    <property type="evidence" value="ECO:0007669"/>
    <property type="project" value="InterPro"/>
</dbReference>
<dbReference type="PANTHER" id="PTHR43285:SF4">
    <property type="entry name" value="TRANSFERASE"/>
    <property type="match status" value="1"/>
</dbReference>
<dbReference type="AlphaFoldDB" id="A0A4R1NGP3"/>
<evidence type="ECO:0000256" key="2">
    <source>
        <dbReference type="ARBA" id="ARBA00022679"/>
    </source>
</evidence>
<keyword evidence="1 4" id="KW-0328">Glycosyltransferase</keyword>